<organism evidence="3">
    <name type="scientific">Stichopus monotuberculatus</name>
    <name type="common">Sea cucumber</name>
    <name type="synonym">Holothuria monotuberculata</name>
    <dbReference type="NCBI Taxonomy" id="576894"/>
    <lineage>
        <taxon>Eukaryota</taxon>
        <taxon>Metazoa</taxon>
        <taxon>Echinodermata</taxon>
        <taxon>Eleutherozoa</taxon>
        <taxon>Echinozoa</taxon>
        <taxon>Holothuroidea</taxon>
        <taxon>Aspidochirotacea</taxon>
        <taxon>Aspidochirotida</taxon>
        <taxon>Stichopodidae</taxon>
        <taxon>Stichopus</taxon>
    </lineage>
</organism>
<dbReference type="PANTHER" id="PTHR11991:SF0">
    <property type="entry name" value="TRANSLATIONALLY-CONTROLLED TUMOR PROTEIN"/>
    <property type="match status" value="1"/>
</dbReference>
<gene>
    <name evidence="3" type="primary">TCTP</name>
</gene>
<reference evidence="3" key="1">
    <citation type="journal article" date="2014" name="Fish Shellfish Immunol.">
        <title>The first characterization of gene structure and biological function for echinoderm translationally controlled tumor protein (TCTP).</title>
        <authorList>
            <person name="Ren C."/>
            <person name="Chen T."/>
            <person name="Jiang X."/>
            <person name="Wang Y."/>
            <person name="Hu C."/>
        </authorList>
    </citation>
    <scope>NUCLEOTIDE SEQUENCE</scope>
</reference>
<proteinExistence type="evidence at transcript level"/>
<dbReference type="GO" id="GO:0005509">
    <property type="term" value="F:calcium ion binding"/>
    <property type="evidence" value="ECO:0007669"/>
    <property type="project" value="TreeGrafter"/>
</dbReference>
<dbReference type="PROSITE" id="PS51797">
    <property type="entry name" value="TCTP_3"/>
    <property type="match status" value="1"/>
</dbReference>
<feature type="domain" description="TCTP" evidence="2">
    <location>
        <begin position="1"/>
        <end position="172"/>
    </location>
</feature>
<accession>A0A068FW01</accession>
<protein>
    <submittedName>
        <fullName evidence="3">Translationally controlled tumor protein</fullName>
    </submittedName>
</protein>
<dbReference type="InterPro" id="IPR011323">
    <property type="entry name" value="Mss4/transl-control_tumour"/>
</dbReference>
<dbReference type="Pfam" id="PF00838">
    <property type="entry name" value="TCTP"/>
    <property type="match status" value="1"/>
</dbReference>
<evidence type="ECO:0000313" key="3">
    <source>
        <dbReference type="EMBL" id="AID69539.1"/>
    </source>
</evidence>
<evidence type="ECO:0000259" key="2">
    <source>
        <dbReference type="PROSITE" id="PS51797"/>
    </source>
</evidence>
<dbReference type="SUPFAM" id="SSF51316">
    <property type="entry name" value="Mss4-like"/>
    <property type="match status" value="1"/>
</dbReference>
<dbReference type="PANTHER" id="PTHR11991">
    <property type="entry name" value="TRANSLATIONALLY CONTROLLED TUMOR PROTEIN-RELATED"/>
    <property type="match status" value="1"/>
</dbReference>
<dbReference type="InterPro" id="IPR018105">
    <property type="entry name" value="Translational_control_tumour_p"/>
</dbReference>
<name>A0A068FW01_STIMO</name>
<dbReference type="EMBL" id="KJ710436">
    <property type="protein sequence ID" value="AID69538.1"/>
    <property type="molecule type" value="mRNA"/>
</dbReference>
<dbReference type="EMBL" id="KJ710437">
    <property type="protein sequence ID" value="AID69539.1"/>
    <property type="molecule type" value="Genomic_DNA"/>
</dbReference>
<dbReference type="GO" id="GO:0005737">
    <property type="term" value="C:cytoplasm"/>
    <property type="evidence" value="ECO:0007669"/>
    <property type="project" value="TreeGrafter"/>
</dbReference>
<evidence type="ECO:0000256" key="1">
    <source>
        <dbReference type="PROSITE-ProRule" id="PRU01133"/>
    </source>
</evidence>
<dbReference type="InterPro" id="IPR011057">
    <property type="entry name" value="Mss4-like_sf"/>
</dbReference>
<dbReference type="PRINTS" id="PR01653">
    <property type="entry name" value="TCTPROTEIN"/>
</dbReference>
<comment type="similarity">
    <text evidence="1">Belongs to the TCTP family.</text>
</comment>
<dbReference type="Gene3D" id="2.170.150.10">
    <property type="entry name" value="Metal Binding Protein, Guanine Nucleotide Exchange Factor, Chain A"/>
    <property type="match status" value="1"/>
</dbReference>
<dbReference type="InterPro" id="IPR034737">
    <property type="entry name" value="TCTP"/>
</dbReference>
<sequence>MKVFKDVITGEELFSDSYKMKLVDDLYWRVTGKLTTESNDVDESVYGGNASAEGGGETFDSNVQSGVDIVLAHRLKEVCDLGRKEYLKLFKEYGTKLNDYYKKNHPDQVAEFQEKFQTLLKEVRKITKDEEFQYFQSESASGEGMFALLGYEEDGLTPYMIFYKVGLEEEKH</sequence>
<dbReference type="AlphaFoldDB" id="A0A068FW01"/>